<dbReference type="Gramene" id="Manes.17G098500.5.v8.1">
    <property type="protein sequence ID" value="Manes.17G098500.5.v8.1.CDS"/>
    <property type="gene ID" value="Manes.17G098500.v8.1"/>
</dbReference>
<reference evidence="5 6" key="1">
    <citation type="submission" date="2016-02" db="EMBL/GenBank/DDBJ databases">
        <title>WGS assembly of Manihot esculenta.</title>
        <authorList>
            <person name="Bredeson J.V."/>
            <person name="Prochnik S.E."/>
            <person name="Lyons J.B."/>
            <person name="Schmutz J."/>
            <person name="Grimwood J."/>
            <person name="Vrebalov J."/>
            <person name="Bart R.S."/>
            <person name="Amuge T."/>
            <person name="Ferguson M.E."/>
            <person name="Green R."/>
            <person name="Putnam N."/>
            <person name="Stites J."/>
            <person name="Rounsley S."/>
            <person name="Rokhsar D.S."/>
        </authorList>
    </citation>
    <scope>NUCLEOTIDE SEQUENCE [LARGE SCALE GENOMIC DNA]</scope>
    <source>
        <strain evidence="6">cv. AM560-2</strain>
        <tissue evidence="5">Leaf</tissue>
    </source>
</reference>
<dbReference type="OMA" id="SVDMIQR"/>
<feature type="coiled-coil region" evidence="1">
    <location>
        <begin position="380"/>
        <end position="407"/>
    </location>
</feature>
<dbReference type="Proteomes" id="UP000091857">
    <property type="component" value="Chromosome 17"/>
</dbReference>
<evidence type="ECO:0000259" key="3">
    <source>
        <dbReference type="Pfam" id="PF04784"/>
    </source>
</evidence>
<evidence type="ECO:0000256" key="1">
    <source>
        <dbReference type="SAM" id="Coils"/>
    </source>
</evidence>
<feature type="domain" description="DUF547" evidence="3">
    <location>
        <begin position="410"/>
        <end position="544"/>
    </location>
</feature>
<name>A0A251IWE0_MANES</name>
<dbReference type="Gramene" id="Manes.17G098500.3.v8.1">
    <property type="protein sequence ID" value="Manes.17G098500.3.v8.1.CDS"/>
    <property type="gene ID" value="Manes.17G098500.v8.1"/>
</dbReference>
<evidence type="ECO:0000259" key="4">
    <source>
        <dbReference type="Pfam" id="PF14389"/>
    </source>
</evidence>
<dbReference type="OrthoDB" id="418495at2759"/>
<keyword evidence="6" id="KW-1185">Reference proteome</keyword>
<dbReference type="Pfam" id="PF04784">
    <property type="entry name" value="DUF547"/>
    <property type="match status" value="1"/>
</dbReference>
<sequence length="623" mass="71676">MHEVKWRGGSTLKPYLKFIEARVSKHKRSHSDPVLIKVEKPKLNNMFEASHKLEKDKMEPPEDSVEARNRVSPNTKIQDSLKEEIIELQDQLRDQFEMHHALEKAMNYVPFPYDTKNDGSIPKATKELIKEIAVLELEVIHLERYLLSLYRDTFDQQFSSQQGLDEICKNSITHKRMFPAVPRQDITTDNHNSVNQSSHLTFHQNSKGNQPMECNGSWGPEKLLDSSIHQYQYSVSQRSIGSPSSKSVSRAVDLYHSLPLSMLEHAQNNDSNASLADYLGTNTQDYVFETPNLISEEMIKCISSIYCDLADPPLIGRDYPSPILFSSSQIELPAQGQCEMWSFHCGNFPSANLYVDNPFHIGASKELNGPYCTMAMVQWINRDSEKLKDVQQKLQDFRSLVSKLEAVDPRKLKHEEKLAFWINVHNALVMHAFLVYGIPHSNMKRMSLILKAAYNVGGHTVNIDMIQNSILGCHLLRPGQWLRHLFSSKPKFKVGDPRKLYSIKHPEPRLHFALSAGCRSDPAVRVYTPKRVFEDLEAAMEEYVQSNLIIYQDKKLHLPKLVECFAKELDLCPDGLLHMIEHLLPNSLRKSIQDFQFRKSGKSIEWIHHNFAFRYLLSKELVQ</sequence>
<dbReference type="PANTHER" id="PTHR23054:SF20">
    <property type="entry name" value="DUF547 DOMAIN-CONTAINING PROTEIN"/>
    <property type="match status" value="1"/>
</dbReference>
<dbReference type="Gramene" id="Manes.17G098500.4.v8.1">
    <property type="protein sequence ID" value="Manes.17G098500.4.v8.1.CDS"/>
    <property type="gene ID" value="Manes.17G098500.v8.1"/>
</dbReference>
<evidence type="ECO:0000313" key="6">
    <source>
        <dbReference type="Proteomes" id="UP000091857"/>
    </source>
</evidence>
<dbReference type="InterPro" id="IPR025757">
    <property type="entry name" value="MIP1_Leuzipper"/>
</dbReference>
<keyword evidence="1" id="KW-0175">Coiled coil</keyword>
<dbReference type="EMBL" id="CM004403">
    <property type="protein sequence ID" value="OAY25481.1"/>
    <property type="molecule type" value="Genomic_DNA"/>
</dbReference>
<evidence type="ECO:0008006" key="7">
    <source>
        <dbReference type="Google" id="ProtNLM"/>
    </source>
</evidence>
<dbReference type="PANTHER" id="PTHR23054">
    <property type="entry name" value="TERNARY COMPLEX FACTOR MIP1, LEUCINE-ZIPPER-RELATED"/>
    <property type="match status" value="1"/>
</dbReference>
<evidence type="ECO:0000256" key="2">
    <source>
        <dbReference type="SAM" id="MobiDB-lite"/>
    </source>
</evidence>
<dbReference type="Pfam" id="PF14389">
    <property type="entry name" value="Lzipper-MIP1"/>
    <property type="match status" value="1"/>
</dbReference>
<feature type="compositionally biased region" description="Polar residues" evidence="2">
    <location>
        <begin position="185"/>
        <end position="209"/>
    </location>
</feature>
<proteinExistence type="predicted"/>
<dbReference type="AlphaFoldDB" id="A0A251IWE0"/>
<dbReference type="InterPro" id="IPR006869">
    <property type="entry name" value="DUF547"/>
</dbReference>
<organism evidence="5 6">
    <name type="scientific">Manihot esculenta</name>
    <name type="common">Cassava</name>
    <name type="synonym">Jatropha manihot</name>
    <dbReference type="NCBI Taxonomy" id="3983"/>
    <lineage>
        <taxon>Eukaryota</taxon>
        <taxon>Viridiplantae</taxon>
        <taxon>Streptophyta</taxon>
        <taxon>Embryophyta</taxon>
        <taxon>Tracheophyta</taxon>
        <taxon>Spermatophyta</taxon>
        <taxon>Magnoliopsida</taxon>
        <taxon>eudicotyledons</taxon>
        <taxon>Gunneridae</taxon>
        <taxon>Pentapetalae</taxon>
        <taxon>rosids</taxon>
        <taxon>fabids</taxon>
        <taxon>Malpighiales</taxon>
        <taxon>Euphorbiaceae</taxon>
        <taxon>Crotonoideae</taxon>
        <taxon>Manihoteae</taxon>
        <taxon>Manihot</taxon>
    </lineage>
</organism>
<gene>
    <name evidence="5" type="ORF">MANES_17G098500</name>
</gene>
<dbReference type="EMBL" id="CM004403">
    <property type="protein sequence ID" value="OAY25480.1"/>
    <property type="molecule type" value="Genomic_DNA"/>
</dbReference>
<feature type="region of interest" description="Disordered" evidence="2">
    <location>
        <begin position="185"/>
        <end position="215"/>
    </location>
</feature>
<evidence type="ECO:0000313" key="5">
    <source>
        <dbReference type="EMBL" id="OAY25480.1"/>
    </source>
</evidence>
<accession>A0A251IWE0</accession>
<protein>
    <recommendedName>
        <fullName evidence="7">DUF547 domain-containing protein</fullName>
    </recommendedName>
</protein>
<feature type="domain" description="Ternary complex factor MIP1 leucine-zipper" evidence="4">
    <location>
        <begin position="78"/>
        <end position="156"/>
    </location>
</feature>